<evidence type="ECO:0000313" key="8">
    <source>
        <dbReference type="EMBL" id="CAI7996568.1"/>
    </source>
</evidence>
<evidence type="ECO:0000259" key="7">
    <source>
        <dbReference type="Pfam" id="PF07810"/>
    </source>
</evidence>
<evidence type="ECO:0000256" key="4">
    <source>
        <dbReference type="ARBA" id="ARBA00022989"/>
    </source>
</evidence>
<evidence type="ECO:0000256" key="5">
    <source>
        <dbReference type="ARBA" id="ARBA00023136"/>
    </source>
</evidence>
<feature type="transmembrane region" description="Helical" evidence="6">
    <location>
        <begin position="32"/>
        <end position="58"/>
    </location>
</feature>
<dbReference type="PANTHER" id="PTHR23302:SF24">
    <property type="entry name" value="TMC DOMAIN-CONTAINING PROTEIN"/>
    <property type="match status" value="1"/>
</dbReference>
<dbReference type="EMBL" id="CASHTH010000273">
    <property type="protein sequence ID" value="CAI7996568.1"/>
    <property type="molecule type" value="Genomic_DNA"/>
</dbReference>
<dbReference type="PANTHER" id="PTHR23302">
    <property type="entry name" value="TRANSMEMBRANE CHANNEL-RELATED"/>
    <property type="match status" value="1"/>
</dbReference>
<organism evidence="8 9">
    <name type="scientific">Geodia barretti</name>
    <name type="common">Barrett's horny sponge</name>
    <dbReference type="NCBI Taxonomy" id="519541"/>
    <lineage>
        <taxon>Eukaryota</taxon>
        <taxon>Metazoa</taxon>
        <taxon>Porifera</taxon>
        <taxon>Demospongiae</taxon>
        <taxon>Heteroscleromorpha</taxon>
        <taxon>Tetractinellida</taxon>
        <taxon>Astrophorina</taxon>
        <taxon>Geodiidae</taxon>
        <taxon>Geodia</taxon>
    </lineage>
</organism>
<dbReference type="InterPro" id="IPR038900">
    <property type="entry name" value="TMC"/>
</dbReference>
<keyword evidence="3 6" id="KW-0812">Transmembrane</keyword>
<comment type="caution">
    <text evidence="8">The sequence shown here is derived from an EMBL/GenBank/DDBJ whole genome shotgun (WGS) entry which is preliminary data.</text>
</comment>
<keyword evidence="5 6" id="KW-0472">Membrane</keyword>
<evidence type="ECO:0000313" key="9">
    <source>
        <dbReference type="Proteomes" id="UP001174909"/>
    </source>
</evidence>
<evidence type="ECO:0000256" key="3">
    <source>
        <dbReference type="ARBA" id="ARBA00022692"/>
    </source>
</evidence>
<dbReference type="Pfam" id="PF07810">
    <property type="entry name" value="TMC"/>
    <property type="match status" value="1"/>
</dbReference>
<dbReference type="Proteomes" id="UP001174909">
    <property type="component" value="Unassembled WGS sequence"/>
</dbReference>
<reference evidence="8" key="1">
    <citation type="submission" date="2023-03" db="EMBL/GenBank/DDBJ databases">
        <authorList>
            <person name="Steffen K."/>
            <person name="Cardenas P."/>
        </authorList>
    </citation>
    <scope>NUCLEOTIDE SEQUENCE</scope>
</reference>
<evidence type="ECO:0000256" key="1">
    <source>
        <dbReference type="ARBA" id="ARBA00004141"/>
    </source>
</evidence>
<feature type="domain" description="TMC" evidence="7">
    <location>
        <begin position="9"/>
        <end position="77"/>
    </location>
</feature>
<sequence>MSRLPYKVFSQRVGKGNFNIAKSILDLIYTQALLWLGFFYSPFLPFVILVTSFMLFYVKKYSLMWNLAPNTRGAFKATRTNFLFLFLLLAVLLASLVPTGYTVARLHPSQTCGPFRGKELIYDVVTEVLEGADCRVQQVFDYFQSTSFLLPVIMILLLVSYAQWVVIRARKRGFLLLKKQLLLEAADSTFYGQQLQKKTKEEEAVDTTDGGEGVASGGGGGVASLQQRLSALQDMSEEERGVALRDKRLSTLVSLPSHRLSLQTSAI</sequence>
<accession>A0AA35QYP3</accession>
<evidence type="ECO:0000256" key="6">
    <source>
        <dbReference type="SAM" id="Phobius"/>
    </source>
</evidence>
<protein>
    <submittedName>
        <fullName evidence="8">Transmembrane channel-like protein 5</fullName>
    </submittedName>
</protein>
<feature type="transmembrane region" description="Helical" evidence="6">
    <location>
        <begin position="148"/>
        <end position="167"/>
    </location>
</feature>
<keyword evidence="4 6" id="KW-1133">Transmembrane helix</keyword>
<dbReference type="GO" id="GO:0005886">
    <property type="term" value="C:plasma membrane"/>
    <property type="evidence" value="ECO:0007669"/>
    <property type="project" value="InterPro"/>
</dbReference>
<keyword evidence="9" id="KW-1185">Reference proteome</keyword>
<feature type="transmembrane region" description="Helical" evidence="6">
    <location>
        <begin position="82"/>
        <end position="101"/>
    </location>
</feature>
<dbReference type="InterPro" id="IPR012496">
    <property type="entry name" value="TMC_dom"/>
</dbReference>
<evidence type="ECO:0000256" key="2">
    <source>
        <dbReference type="ARBA" id="ARBA00006510"/>
    </source>
</evidence>
<comment type="similarity">
    <text evidence="2">Belongs to the TMC family.</text>
</comment>
<comment type="subcellular location">
    <subcellularLocation>
        <location evidence="1">Membrane</location>
        <topology evidence="1">Multi-pass membrane protein</topology>
    </subcellularLocation>
</comment>
<dbReference type="GO" id="GO:0008381">
    <property type="term" value="F:mechanosensitive monoatomic ion channel activity"/>
    <property type="evidence" value="ECO:0007669"/>
    <property type="project" value="TreeGrafter"/>
</dbReference>
<gene>
    <name evidence="8" type="ORF">GBAR_LOCUS1899</name>
</gene>
<dbReference type="AlphaFoldDB" id="A0AA35QYP3"/>
<proteinExistence type="inferred from homology"/>
<name>A0AA35QYP3_GEOBA</name>